<dbReference type="EMBL" id="JAMXQS010000005">
    <property type="protein sequence ID" value="MCO6050483.1"/>
    <property type="molecule type" value="Genomic_DNA"/>
</dbReference>
<evidence type="ECO:0000259" key="1">
    <source>
        <dbReference type="Pfam" id="PF21834"/>
    </source>
</evidence>
<evidence type="ECO:0000313" key="3">
    <source>
        <dbReference type="Proteomes" id="UP001205906"/>
    </source>
</evidence>
<sequence>MAPAHRTNAYFFHVRHGRFEPDEEGRQVPSREEARREALKQVGDMLAEAGTDRWDGNEWQMFVTDENDRVTCTISISVEDR</sequence>
<comment type="caution">
    <text evidence="2">The sequence shown here is derived from an EMBL/GenBank/DDBJ whole genome shotgun (WGS) entry which is preliminary data.</text>
</comment>
<proteinExistence type="predicted"/>
<feature type="domain" description="DUF6894" evidence="1">
    <location>
        <begin position="10"/>
        <end position="76"/>
    </location>
</feature>
<organism evidence="2 3">
    <name type="scientific">Mesorhizobium liriopis</name>
    <dbReference type="NCBI Taxonomy" id="2953882"/>
    <lineage>
        <taxon>Bacteria</taxon>
        <taxon>Pseudomonadati</taxon>
        <taxon>Pseudomonadota</taxon>
        <taxon>Alphaproteobacteria</taxon>
        <taxon>Hyphomicrobiales</taxon>
        <taxon>Phyllobacteriaceae</taxon>
        <taxon>Mesorhizobium</taxon>
    </lineage>
</organism>
<accession>A0ABT1C7L9</accession>
<gene>
    <name evidence="2" type="ORF">NGM99_11895</name>
</gene>
<dbReference type="RefSeq" id="WP_252819123.1">
    <property type="nucleotide sequence ID" value="NZ_JAMXQS010000005.1"/>
</dbReference>
<reference evidence="2 3" key="1">
    <citation type="submission" date="2022-06" db="EMBL/GenBank/DDBJ databases">
        <title>Mesorhizobium sp. strain RP14 Genome sequencing and assembly.</title>
        <authorList>
            <person name="Kim I."/>
        </authorList>
    </citation>
    <scope>NUCLEOTIDE SEQUENCE [LARGE SCALE GENOMIC DNA]</scope>
    <source>
        <strain evidence="3">RP14(2022)</strain>
    </source>
</reference>
<dbReference type="InterPro" id="IPR054189">
    <property type="entry name" value="DUF6894"/>
</dbReference>
<protein>
    <recommendedName>
        <fullName evidence="1">DUF6894 domain-containing protein</fullName>
    </recommendedName>
</protein>
<evidence type="ECO:0000313" key="2">
    <source>
        <dbReference type="EMBL" id="MCO6050483.1"/>
    </source>
</evidence>
<name>A0ABT1C7L9_9HYPH</name>
<dbReference type="Proteomes" id="UP001205906">
    <property type="component" value="Unassembled WGS sequence"/>
</dbReference>
<dbReference type="Pfam" id="PF21834">
    <property type="entry name" value="DUF6894"/>
    <property type="match status" value="1"/>
</dbReference>
<keyword evidence="3" id="KW-1185">Reference proteome</keyword>